<dbReference type="NCBIfam" id="TIGR02532">
    <property type="entry name" value="IV_pilin_GFxxxE"/>
    <property type="match status" value="1"/>
</dbReference>
<reference evidence="2" key="1">
    <citation type="journal article" date="2018" name="Front. Microbiol.">
        <title>Genome-Based Analysis Reveals the Taxonomy and Diversity of the Family Idiomarinaceae.</title>
        <authorList>
            <person name="Liu Y."/>
            <person name="Lai Q."/>
            <person name="Shao Z."/>
        </authorList>
    </citation>
    <scope>NUCLEOTIDE SEQUENCE [LARGE SCALE GENOMIC DNA]</scope>
    <source>
        <strain evidence="2">c121</strain>
    </source>
</reference>
<keyword evidence="2" id="KW-1185">Reference proteome</keyword>
<evidence type="ECO:0000313" key="1">
    <source>
        <dbReference type="EMBL" id="RUO74561.1"/>
    </source>
</evidence>
<dbReference type="InterPro" id="IPR012902">
    <property type="entry name" value="N_methyl_site"/>
</dbReference>
<sequence length="229" mass="26108">MGRANASSRGFTLIETLVAMVLLSLLMISGTLAYDYFMQNWQRNKGLSDSTLERHHLLSLVQKVTQNTYAKAVQEGDGDYGFYFLGRENGFTAVSRISVQNPSASAVYRIFREPDGQGNYQLVYEEAVLQSSALVDASQELPFNFRRVLYSNVSAIDFNYYGYASLTERNMTVAADMGDTYSLEWFNDYDGMQRFLHPQAIQVDMNGFYWFIEVPDAVEEALSRYIRDV</sequence>
<evidence type="ECO:0000313" key="2">
    <source>
        <dbReference type="Proteomes" id="UP000287022"/>
    </source>
</evidence>
<dbReference type="Proteomes" id="UP000287022">
    <property type="component" value="Unassembled WGS sequence"/>
</dbReference>
<protein>
    <submittedName>
        <fullName evidence="1">Prepilin-type cleavage/methylation domain-containing protein</fullName>
    </submittedName>
</protein>
<gene>
    <name evidence="1" type="ORF">CWI80_04260</name>
</gene>
<name>A0A432Z9L5_9GAMM</name>
<organism evidence="1 2">
    <name type="scientific">Pseudidiomarina sediminum</name>
    <dbReference type="NCBI Taxonomy" id="431675"/>
    <lineage>
        <taxon>Bacteria</taxon>
        <taxon>Pseudomonadati</taxon>
        <taxon>Pseudomonadota</taxon>
        <taxon>Gammaproteobacteria</taxon>
        <taxon>Alteromonadales</taxon>
        <taxon>Idiomarinaceae</taxon>
        <taxon>Pseudidiomarina</taxon>
    </lineage>
</organism>
<accession>A0A432Z9L5</accession>
<dbReference type="STRING" id="1122124.GCA_000423165_00545"/>
<dbReference type="RefSeq" id="WP_026861593.1">
    <property type="nucleotide sequence ID" value="NZ_PIQE01000001.1"/>
</dbReference>
<comment type="caution">
    <text evidence="1">The sequence shown here is derived from an EMBL/GenBank/DDBJ whole genome shotgun (WGS) entry which is preliminary data.</text>
</comment>
<proteinExistence type="predicted"/>
<dbReference type="Pfam" id="PF07963">
    <property type="entry name" value="N_methyl"/>
    <property type="match status" value="1"/>
</dbReference>
<dbReference type="EMBL" id="PIQE01000001">
    <property type="protein sequence ID" value="RUO74561.1"/>
    <property type="molecule type" value="Genomic_DNA"/>
</dbReference>
<dbReference type="AlphaFoldDB" id="A0A432Z9L5"/>